<evidence type="ECO:0000313" key="2">
    <source>
        <dbReference type="Proteomes" id="UP000307087"/>
    </source>
</evidence>
<gene>
    <name evidence="1" type="ORF">E9934_15650</name>
</gene>
<accession>A0A4S8N221</accession>
<dbReference type="SUPFAM" id="SSF53300">
    <property type="entry name" value="vWA-like"/>
    <property type="match status" value="1"/>
</dbReference>
<sequence length="276" mass="29452">MSHTQRVDRSNPALIVLAVDQSESMSDPLAGSTISKAQAVADHINNLLYELVLRSVKNPREEPRPYFFVDVVGYSTDDSGQPVVRRELAPVSPDGGPFSTTQYAARPLRIDSQPGAGGATNRPVWVEPRASGGTPMCLALDHAGRMAADWVREHPRGYPPIVINMSDGEATDGDPSVWCRRIQGLATEDGHTLVFNIGLSDHPAQPALFPSSVTGLGDPYAERLFEMSSPLPAPMIQSANGQGIAVAPGARAFAFNADIRTLALFLNVGTSIGRAV</sequence>
<dbReference type="AlphaFoldDB" id="A0A4S8N221"/>
<dbReference type="Proteomes" id="UP000307087">
    <property type="component" value="Unassembled WGS sequence"/>
</dbReference>
<dbReference type="Gene3D" id="3.40.50.410">
    <property type="entry name" value="von Willebrand factor, type A domain"/>
    <property type="match status" value="1"/>
</dbReference>
<protein>
    <submittedName>
        <fullName evidence="1">VWA domain-containing protein</fullName>
    </submittedName>
</protein>
<name>A0A4S8N221_9ACTN</name>
<dbReference type="InterPro" id="IPR036465">
    <property type="entry name" value="vWFA_dom_sf"/>
</dbReference>
<comment type="caution">
    <text evidence="1">The sequence shown here is derived from an EMBL/GenBank/DDBJ whole genome shotgun (WGS) entry which is preliminary data.</text>
</comment>
<dbReference type="RefSeq" id="WP_136563825.1">
    <property type="nucleotide sequence ID" value="NZ_BAABLS010000007.1"/>
</dbReference>
<proteinExistence type="predicted"/>
<dbReference type="EMBL" id="STGW01000012">
    <property type="protein sequence ID" value="THV09947.1"/>
    <property type="molecule type" value="Genomic_DNA"/>
</dbReference>
<organism evidence="1 2">
    <name type="scientific">Nocardioides caeni</name>
    <dbReference type="NCBI Taxonomy" id="574700"/>
    <lineage>
        <taxon>Bacteria</taxon>
        <taxon>Bacillati</taxon>
        <taxon>Actinomycetota</taxon>
        <taxon>Actinomycetes</taxon>
        <taxon>Propionibacteriales</taxon>
        <taxon>Nocardioidaceae</taxon>
        <taxon>Nocardioides</taxon>
    </lineage>
</organism>
<keyword evidence="2" id="KW-1185">Reference proteome</keyword>
<dbReference type="CDD" id="cd00198">
    <property type="entry name" value="vWFA"/>
    <property type="match status" value="1"/>
</dbReference>
<dbReference type="OrthoDB" id="7605323at2"/>
<evidence type="ECO:0000313" key="1">
    <source>
        <dbReference type="EMBL" id="THV09947.1"/>
    </source>
</evidence>
<reference evidence="1 2" key="1">
    <citation type="journal article" date="2009" name="Int. J. Syst. Evol. Microbiol.">
        <title>Nocardioides caeni sp. nov., isolated from wastewater.</title>
        <authorList>
            <person name="Yoon J.H."/>
            <person name="Kang S.J."/>
            <person name="Park S."/>
            <person name="Kim W."/>
            <person name="Oh T.K."/>
        </authorList>
    </citation>
    <scope>NUCLEOTIDE SEQUENCE [LARGE SCALE GENOMIC DNA]</scope>
    <source>
        <strain evidence="1 2">DSM 23134</strain>
    </source>
</reference>